<dbReference type="PANTHER" id="PTHR30481:SF3">
    <property type="entry name" value="DNA ADENINE METHYLASE"/>
    <property type="match status" value="1"/>
</dbReference>
<evidence type="ECO:0000256" key="2">
    <source>
        <dbReference type="ARBA" id="ARBA00011900"/>
    </source>
</evidence>
<dbReference type="InterPro" id="IPR029063">
    <property type="entry name" value="SAM-dependent_MTases_sf"/>
</dbReference>
<evidence type="ECO:0000256" key="3">
    <source>
        <dbReference type="ARBA" id="ARBA00022603"/>
    </source>
</evidence>
<evidence type="ECO:0000256" key="6">
    <source>
        <dbReference type="ARBA" id="ARBA00047942"/>
    </source>
</evidence>
<dbReference type="InterPro" id="IPR023095">
    <property type="entry name" value="Ade_MeTrfase_dom_2"/>
</dbReference>
<comment type="caution">
    <text evidence="8">The sequence shown here is derived from an EMBL/GenBank/DDBJ whole genome shotgun (WGS) entry which is preliminary data.</text>
</comment>
<dbReference type="Proteomes" id="UP000256514">
    <property type="component" value="Unassembled WGS sequence"/>
</dbReference>
<keyword evidence="3 7" id="KW-0489">Methyltransferase</keyword>
<keyword evidence="5 7" id="KW-0949">S-adenosyl-L-methionine</keyword>
<evidence type="ECO:0000256" key="5">
    <source>
        <dbReference type="ARBA" id="ARBA00022691"/>
    </source>
</evidence>
<dbReference type="PRINTS" id="PR00505">
    <property type="entry name" value="D12N6MTFRASE"/>
</dbReference>
<evidence type="ECO:0000256" key="7">
    <source>
        <dbReference type="RuleBase" id="RU361257"/>
    </source>
</evidence>
<dbReference type="NCBIfam" id="TIGR00571">
    <property type="entry name" value="dam"/>
    <property type="match status" value="1"/>
</dbReference>
<comment type="catalytic activity">
    <reaction evidence="6 7">
        <text>a 2'-deoxyadenosine in DNA + S-adenosyl-L-methionine = an N(6)-methyl-2'-deoxyadenosine in DNA + S-adenosyl-L-homocysteine + H(+)</text>
        <dbReference type="Rhea" id="RHEA:15197"/>
        <dbReference type="Rhea" id="RHEA-COMP:12418"/>
        <dbReference type="Rhea" id="RHEA-COMP:12419"/>
        <dbReference type="ChEBI" id="CHEBI:15378"/>
        <dbReference type="ChEBI" id="CHEBI:57856"/>
        <dbReference type="ChEBI" id="CHEBI:59789"/>
        <dbReference type="ChEBI" id="CHEBI:90615"/>
        <dbReference type="ChEBI" id="CHEBI:90616"/>
        <dbReference type="EC" id="2.1.1.72"/>
    </reaction>
</comment>
<dbReference type="SUPFAM" id="SSF53335">
    <property type="entry name" value="S-adenosyl-L-methionine-dependent methyltransferases"/>
    <property type="match status" value="1"/>
</dbReference>
<dbReference type="GO" id="GO:0032259">
    <property type="term" value="P:methylation"/>
    <property type="evidence" value="ECO:0007669"/>
    <property type="project" value="UniProtKB-KW"/>
</dbReference>
<reference evidence="8 9" key="1">
    <citation type="submission" date="2018-04" db="EMBL/GenBank/DDBJ databases">
        <title>Novel Campyloabacter and Helicobacter Species and Strains.</title>
        <authorList>
            <person name="Mannion A.J."/>
            <person name="Shen Z."/>
            <person name="Fox J.G."/>
        </authorList>
    </citation>
    <scope>NUCLEOTIDE SEQUENCE [LARGE SCALE GENOMIC DNA]</scope>
    <source>
        <strain evidence="8 9">MIT 12-6600</strain>
    </source>
</reference>
<organism evidence="8 9">
    <name type="scientific">Helicobacter equorum</name>
    <dbReference type="NCBI Taxonomy" id="361872"/>
    <lineage>
        <taxon>Bacteria</taxon>
        <taxon>Pseudomonadati</taxon>
        <taxon>Campylobacterota</taxon>
        <taxon>Epsilonproteobacteria</taxon>
        <taxon>Campylobacterales</taxon>
        <taxon>Helicobacteraceae</taxon>
        <taxon>Helicobacter</taxon>
    </lineage>
</organism>
<evidence type="ECO:0000256" key="1">
    <source>
        <dbReference type="ARBA" id="ARBA00006594"/>
    </source>
</evidence>
<evidence type="ECO:0000313" key="9">
    <source>
        <dbReference type="Proteomes" id="UP000256514"/>
    </source>
</evidence>
<dbReference type="EC" id="2.1.1.72" evidence="2 7"/>
<dbReference type="Gene3D" id="1.10.1020.10">
    <property type="entry name" value="Adenine-specific Methyltransferase, Domain 2"/>
    <property type="match status" value="1"/>
</dbReference>
<dbReference type="Pfam" id="PF02086">
    <property type="entry name" value="MethyltransfD12"/>
    <property type="match status" value="1"/>
</dbReference>
<dbReference type="GO" id="GO:0006298">
    <property type="term" value="P:mismatch repair"/>
    <property type="evidence" value="ECO:0007669"/>
    <property type="project" value="TreeGrafter"/>
</dbReference>
<dbReference type="InterPro" id="IPR012263">
    <property type="entry name" value="M_m6A_EcoRV"/>
</dbReference>
<evidence type="ECO:0000256" key="4">
    <source>
        <dbReference type="ARBA" id="ARBA00022679"/>
    </source>
</evidence>
<name>A0A3D8IMK9_9HELI</name>
<keyword evidence="4 7" id="KW-0808">Transferase</keyword>
<proteinExistence type="inferred from homology"/>
<dbReference type="InterPro" id="IPR002052">
    <property type="entry name" value="DNA_methylase_N6_adenine_CS"/>
</dbReference>
<dbReference type="AlphaFoldDB" id="A0A3D8IMK9"/>
<accession>A0A3D8IMK9</accession>
<gene>
    <name evidence="8" type="ORF">CQA54_07630</name>
</gene>
<dbReference type="EMBL" id="NXLT01000007">
    <property type="protein sequence ID" value="RDU66333.1"/>
    <property type="molecule type" value="Genomic_DNA"/>
</dbReference>
<dbReference type="GO" id="GO:0009007">
    <property type="term" value="F:site-specific DNA-methyltransferase (adenine-specific) activity"/>
    <property type="evidence" value="ECO:0007669"/>
    <property type="project" value="UniProtKB-UniRule"/>
</dbReference>
<keyword evidence="9" id="KW-1185">Reference proteome</keyword>
<dbReference type="Gene3D" id="3.40.50.150">
    <property type="entry name" value="Vaccinia Virus protein VP39"/>
    <property type="match status" value="1"/>
</dbReference>
<dbReference type="PANTHER" id="PTHR30481">
    <property type="entry name" value="DNA ADENINE METHYLASE"/>
    <property type="match status" value="1"/>
</dbReference>
<dbReference type="PROSITE" id="PS00092">
    <property type="entry name" value="N6_MTASE"/>
    <property type="match status" value="1"/>
</dbReference>
<sequence>MTYAKSLFDCSMCNEPAFINPPFNYTGSKFKLLPYLLPLFPKDIHTAIDLFCGGGSVGVNINAKKIILNDKQSELINIFKLFQVQSYENLLDSIFHIIDKFNLSKSDILGYEYYDCNSANGLSSYNKTGFTQLKESYNKNKNPLELFVLLIFSFNNQIRFNSKGAFNLPCGKRDFNKNMQEKLKQFVNVLQNKAIEFSSISFIDFDIANLKCNDFIYIDPPYLPSCASYNENGLWSESIELMLYDFMQILDSKGIRFAFSNVLFHKGVEHVLLQKWLDSNTRVKVHNLNFHYKNCNYQTKRAESKEVLITNY</sequence>
<dbReference type="GO" id="GO:1904047">
    <property type="term" value="F:S-adenosyl-L-methionine binding"/>
    <property type="evidence" value="ECO:0007669"/>
    <property type="project" value="TreeGrafter"/>
</dbReference>
<dbReference type="InterPro" id="IPR012327">
    <property type="entry name" value="MeTrfase_D12"/>
</dbReference>
<protein>
    <recommendedName>
        <fullName evidence="2 7">Site-specific DNA-methyltransferase (adenine-specific)</fullName>
        <ecNumber evidence="2 7">2.1.1.72</ecNumber>
    </recommendedName>
</protein>
<dbReference type="OrthoDB" id="9805629at2"/>
<evidence type="ECO:0000313" key="8">
    <source>
        <dbReference type="EMBL" id="RDU66333.1"/>
    </source>
</evidence>
<dbReference type="PIRSF" id="PIRSF000398">
    <property type="entry name" value="M_m6A_EcoRV"/>
    <property type="match status" value="1"/>
</dbReference>
<comment type="similarity">
    <text evidence="1 7">Belongs to the N(4)/N(6)-methyltransferase family.</text>
</comment>
<dbReference type="RefSeq" id="WP_115571503.1">
    <property type="nucleotide sequence ID" value="NZ_NXLT01000007.1"/>
</dbReference>
<dbReference type="GO" id="GO:0043565">
    <property type="term" value="F:sequence-specific DNA binding"/>
    <property type="evidence" value="ECO:0007669"/>
    <property type="project" value="TreeGrafter"/>
</dbReference>
<dbReference type="GO" id="GO:0009307">
    <property type="term" value="P:DNA restriction-modification system"/>
    <property type="evidence" value="ECO:0007669"/>
    <property type="project" value="InterPro"/>
</dbReference>